<proteinExistence type="predicted"/>
<accession>F9CTY0</accession>
<dbReference type="EMBL" id="AFPU01000001">
    <property type="protein sequence ID" value="EGP92983.1"/>
    <property type="molecule type" value="Genomic_DNA"/>
</dbReference>
<organism evidence="1 2">
    <name type="scientific">Nitrosarchaeum koreense MY1</name>
    <dbReference type="NCBI Taxonomy" id="1001994"/>
    <lineage>
        <taxon>Archaea</taxon>
        <taxon>Nitrososphaerota</taxon>
        <taxon>Nitrososphaeria</taxon>
        <taxon>Nitrosopumilales</taxon>
        <taxon>Nitrosopumilaceae</taxon>
        <taxon>Nitrosarchaeum</taxon>
    </lineage>
</organism>
<dbReference type="GO" id="GO:0016829">
    <property type="term" value="F:lyase activity"/>
    <property type="evidence" value="ECO:0007669"/>
    <property type="project" value="UniProtKB-KW"/>
</dbReference>
<dbReference type="PANTHER" id="PTHR12697">
    <property type="entry name" value="PBS LYASE HEAT-LIKE PROTEIN"/>
    <property type="match status" value="1"/>
</dbReference>
<dbReference type="AlphaFoldDB" id="F9CTY0"/>
<keyword evidence="1" id="KW-0456">Lyase</keyword>
<dbReference type="Gene3D" id="1.25.10.10">
    <property type="entry name" value="Leucine-rich Repeat Variant"/>
    <property type="match status" value="1"/>
</dbReference>
<sequence>MNNMKNIIEILDSGTVEEKIKNLEFLSDTNNIEIIQKIISKLDDADIKVRGEAFSALVLNENNISDLLVNNLKSQNKNIRGYTALVIANRNDANAISEIINLLDDQSSMVKACALGALGFLNAKEAKKAIYDSLSDSNLEVRKSALQAIIDLGYSLSESEIKELSKQQDSELKRLLVRIRKESGPKGI</sequence>
<dbReference type="GO" id="GO:0016491">
    <property type="term" value="F:oxidoreductase activity"/>
    <property type="evidence" value="ECO:0007669"/>
    <property type="project" value="TreeGrafter"/>
</dbReference>
<dbReference type="Pfam" id="PF13646">
    <property type="entry name" value="HEAT_2"/>
    <property type="match status" value="1"/>
</dbReference>
<dbReference type="Proteomes" id="UP000004440">
    <property type="component" value="Unassembled WGS sequence"/>
</dbReference>
<keyword evidence="2" id="KW-1185">Reference proteome</keyword>
<reference evidence="1 2" key="1">
    <citation type="journal article" date="2011" name="J. Bacteriol.">
        <title>Genome Sequence of an Ammonia-Oxidizing Soil Archaeon, "Candidatus Nitrosoarchaeum koreensis" MY1.</title>
        <authorList>
            <person name="Kim B.K."/>
            <person name="Jung M.Y."/>
            <person name="Yu D.S."/>
            <person name="Park S.J."/>
            <person name="Oh T.K."/>
            <person name="Rhee S.K."/>
            <person name="Kim J.F."/>
        </authorList>
    </citation>
    <scope>NUCLEOTIDE SEQUENCE [LARGE SCALE GENOMIC DNA]</scope>
    <source>
        <strain evidence="1 2">MY1</strain>
    </source>
</reference>
<comment type="caution">
    <text evidence="1">The sequence shown here is derived from an EMBL/GenBank/DDBJ whole genome shotgun (WGS) entry which is preliminary data.</text>
</comment>
<protein>
    <submittedName>
        <fullName evidence="1">Putative PBS lyase HEAT-like repeat protein</fullName>
    </submittedName>
</protein>
<dbReference type="SUPFAM" id="SSF48371">
    <property type="entry name" value="ARM repeat"/>
    <property type="match status" value="1"/>
</dbReference>
<dbReference type="InterPro" id="IPR011989">
    <property type="entry name" value="ARM-like"/>
</dbReference>
<dbReference type="PANTHER" id="PTHR12697:SF5">
    <property type="entry name" value="DEOXYHYPUSINE HYDROXYLASE"/>
    <property type="match status" value="1"/>
</dbReference>
<evidence type="ECO:0000313" key="2">
    <source>
        <dbReference type="Proteomes" id="UP000004440"/>
    </source>
</evidence>
<name>F9CTY0_9ARCH</name>
<dbReference type="InterPro" id="IPR016024">
    <property type="entry name" value="ARM-type_fold"/>
</dbReference>
<dbReference type="STRING" id="1001994.MY1_0204"/>
<gene>
    <name evidence="1" type="ORF">MY1_0204</name>
</gene>
<evidence type="ECO:0000313" key="1">
    <source>
        <dbReference type="EMBL" id="EGP92983.1"/>
    </source>
</evidence>